<name>A0ABP1GB08_9CHLO</name>
<reference evidence="2 3" key="1">
    <citation type="submission" date="2024-06" db="EMBL/GenBank/DDBJ databases">
        <authorList>
            <person name="Kraege A."/>
            <person name="Thomma B."/>
        </authorList>
    </citation>
    <scope>NUCLEOTIDE SEQUENCE [LARGE SCALE GENOMIC DNA]</scope>
</reference>
<proteinExistence type="predicted"/>
<keyword evidence="3" id="KW-1185">Reference proteome</keyword>
<evidence type="ECO:0000313" key="2">
    <source>
        <dbReference type="EMBL" id="CAL5228490.1"/>
    </source>
</evidence>
<evidence type="ECO:0000313" key="3">
    <source>
        <dbReference type="Proteomes" id="UP001497392"/>
    </source>
</evidence>
<dbReference type="EMBL" id="CAXHTA020000018">
    <property type="protein sequence ID" value="CAL5228490.1"/>
    <property type="molecule type" value="Genomic_DNA"/>
</dbReference>
<gene>
    <name evidence="2" type="primary">g11635</name>
    <name evidence="2" type="ORF">VP750_LOCUS10396</name>
</gene>
<dbReference type="PROSITE" id="PS50011">
    <property type="entry name" value="PROTEIN_KINASE_DOM"/>
    <property type="match status" value="1"/>
</dbReference>
<dbReference type="Proteomes" id="UP001497392">
    <property type="component" value="Unassembled WGS sequence"/>
</dbReference>
<comment type="caution">
    <text evidence="2">The sequence shown here is derived from an EMBL/GenBank/DDBJ whole genome shotgun (WGS) entry which is preliminary data.</text>
</comment>
<accession>A0ABP1GB08</accession>
<sequence length="468" mass="51887">MIGDCQRSLSVQHFVPGPACIAHRLPARRSQPKQVHSARPCKGTALRPSFKLFAAADPRGAVFNEPGTLPEQGSPALASIMGEVNDKHSGVVGEKSTYAIDASGQKGDVIYVEDTFNSDEAEGVRLTEELTVGKQMAGGTQGAIYELKSPDGKDSGQLLKVLKFKAVLPITGNDIGLKREWIIGQHLNKLRGPKGELQGFMGTGAAVIRKSDQGLEGLILEKVNGAPLEKRLLKDDTFADASYILEMMTQCFAALDKANKDLGYVHRDMRISNIMEHRTDAEPYLPKGYSSGQKTFQLAGDKRPKGLKFAIIDNGHARLLGSKVPGKLPEVPALEKMYRKWFAGKSDVWRLCSDIVDIMDGRSWPIAQKKKVQAISDLSHEVTGVRMYSFFKEEDEKWRKNHGLLGSVRHALTLWQRCGKPGHGARRGYIRFRLWFFPRKTRFSPAEALDYLRERKVLPDEEVASSSS</sequence>
<dbReference type="SUPFAM" id="SSF56112">
    <property type="entry name" value="Protein kinase-like (PK-like)"/>
    <property type="match status" value="1"/>
</dbReference>
<dbReference type="Gene3D" id="1.10.510.10">
    <property type="entry name" value="Transferase(Phosphotransferase) domain 1"/>
    <property type="match status" value="1"/>
</dbReference>
<dbReference type="InterPro" id="IPR000719">
    <property type="entry name" value="Prot_kinase_dom"/>
</dbReference>
<organism evidence="2 3">
    <name type="scientific">Coccomyxa viridis</name>
    <dbReference type="NCBI Taxonomy" id="1274662"/>
    <lineage>
        <taxon>Eukaryota</taxon>
        <taxon>Viridiplantae</taxon>
        <taxon>Chlorophyta</taxon>
        <taxon>core chlorophytes</taxon>
        <taxon>Trebouxiophyceae</taxon>
        <taxon>Trebouxiophyceae incertae sedis</taxon>
        <taxon>Coccomyxaceae</taxon>
        <taxon>Coccomyxa</taxon>
    </lineage>
</organism>
<feature type="domain" description="Protein kinase" evidence="1">
    <location>
        <begin position="130"/>
        <end position="468"/>
    </location>
</feature>
<dbReference type="InterPro" id="IPR011009">
    <property type="entry name" value="Kinase-like_dom_sf"/>
</dbReference>
<evidence type="ECO:0000259" key="1">
    <source>
        <dbReference type="PROSITE" id="PS50011"/>
    </source>
</evidence>
<protein>
    <submittedName>
        <fullName evidence="2">G11635 protein</fullName>
    </submittedName>
</protein>